<keyword evidence="12" id="KW-1185">Reference proteome</keyword>
<evidence type="ECO:0000256" key="3">
    <source>
        <dbReference type="SAM" id="MobiDB-lite"/>
    </source>
</evidence>
<feature type="compositionally biased region" description="Basic residues" evidence="3">
    <location>
        <begin position="19"/>
        <end position="29"/>
    </location>
</feature>
<dbReference type="Pfam" id="PF00046">
    <property type="entry name" value="Homeodomain"/>
    <property type="match status" value="1"/>
</dbReference>
<evidence type="ECO:0000313" key="12">
    <source>
        <dbReference type="Proteomes" id="UP000663873"/>
    </source>
</evidence>
<name>A0A820S9Y9_9BILA</name>
<dbReference type="EMBL" id="CAJOBO010000019">
    <property type="protein sequence ID" value="CAF4099278.1"/>
    <property type="molecule type" value="Genomic_DNA"/>
</dbReference>
<evidence type="ECO:0000313" key="11">
    <source>
        <dbReference type="Proteomes" id="UP000663862"/>
    </source>
</evidence>
<dbReference type="EMBL" id="CAJOBS010000276">
    <property type="protein sequence ID" value="CAF4541132.1"/>
    <property type="molecule type" value="Genomic_DNA"/>
</dbReference>
<comment type="caution">
    <text evidence="7">The sequence shown here is derived from an EMBL/GenBank/DDBJ whole genome shotgun (WGS) entry which is preliminary data.</text>
</comment>
<comment type="subcellular location">
    <subcellularLocation>
        <location evidence="1 2">Nucleus</location>
    </subcellularLocation>
</comment>
<feature type="DNA-binding region" description="Homeobox" evidence="1">
    <location>
        <begin position="84"/>
        <end position="143"/>
    </location>
</feature>
<keyword evidence="1 2" id="KW-0238">DNA-binding</keyword>
<dbReference type="EMBL" id="CAJOBQ010001032">
    <property type="protein sequence ID" value="CAF4447109.1"/>
    <property type="molecule type" value="Genomic_DNA"/>
</dbReference>
<reference evidence="7" key="1">
    <citation type="submission" date="2021-02" db="EMBL/GenBank/DDBJ databases">
        <authorList>
            <person name="Nowell W R."/>
        </authorList>
    </citation>
    <scope>NUCLEOTIDE SEQUENCE</scope>
</reference>
<dbReference type="AlphaFoldDB" id="A0A820S9Y9"/>
<dbReference type="EMBL" id="CAJOBP010007202">
    <property type="protein sequence ID" value="CAF4509441.1"/>
    <property type="molecule type" value="Genomic_DNA"/>
</dbReference>
<evidence type="ECO:0000313" key="9">
    <source>
        <dbReference type="EMBL" id="CAF4541132.1"/>
    </source>
</evidence>
<dbReference type="PROSITE" id="PS50071">
    <property type="entry name" value="HOMEOBOX_2"/>
    <property type="match status" value="1"/>
</dbReference>
<evidence type="ECO:0000313" key="7">
    <source>
        <dbReference type="EMBL" id="CAF4447109.1"/>
    </source>
</evidence>
<dbReference type="EMBL" id="CAJOBR010020747">
    <property type="protein sequence ID" value="CAF4932468.1"/>
    <property type="molecule type" value="Genomic_DNA"/>
</dbReference>
<evidence type="ECO:0000256" key="1">
    <source>
        <dbReference type="PROSITE-ProRule" id="PRU00108"/>
    </source>
</evidence>
<dbReference type="Proteomes" id="UP000663862">
    <property type="component" value="Unassembled WGS sequence"/>
</dbReference>
<evidence type="ECO:0000313" key="6">
    <source>
        <dbReference type="EMBL" id="CAF4099278.1"/>
    </source>
</evidence>
<dbReference type="Proteomes" id="UP000663872">
    <property type="component" value="Unassembled WGS sequence"/>
</dbReference>
<feature type="region of interest" description="Disordered" evidence="3">
    <location>
        <begin position="1"/>
        <end position="33"/>
    </location>
</feature>
<feature type="domain" description="Homeobox" evidence="4">
    <location>
        <begin position="82"/>
        <end position="142"/>
    </location>
</feature>
<dbReference type="Proteomes" id="UP000663851">
    <property type="component" value="Unassembled WGS sequence"/>
</dbReference>
<dbReference type="Proteomes" id="UP000663848">
    <property type="component" value="Unassembled WGS sequence"/>
</dbReference>
<dbReference type="Proteomes" id="UP000663873">
    <property type="component" value="Unassembled WGS sequence"/>
</dbReference>
<evidence type="ECO:0000313" key="10">
    <source>
        <dbReference type="EMBL" id="CAF4932468.1"/>
    </source>
</evidence>
<evidence type="ECO:0000259" key="4">
    <source>
        <dbReference type="PROSITE" id="PS50071"/>
    </source>
</evidence>
<dbReference type="InterPro" id="IPR009057">
    <property type="entry name" value="Homeodomain-like_sf"/>
</dbReference>
<organism evidence="7 11">
    <name type="scientific">Rotaria socialis</name>
    <dbReference type="NCBI Taxonomy" id="392032"/>
    <lineage>
        <taxon>Eukaryota</taxon>
        <taxon>Metazoa</taxon>
        <taxon>Spiralia</taxon>
        <taxon>Gnathifera</taxon>
        <taxon>Rotifera</taxon>
        <taxon>Eurotatoria</taxon>
        <taxon>Bdelloidea</taxon>
        <taxon>Philodinida</taxon>
        <taxon>Philodinidae</taxon>
        <taxon>Rotaria</taxon>
    </lineage>
</organism>
<evidence type="ECO:0000313" key="5">
    <source>
        <dbReference type="EMBL" id="CAF3737753.1"/>
    </source>
</evidence>
<dbReference type="InterPro" id="IPR001356">
    <property type="entry name" value="HD"/>
</dbReference>
<dbReference type="EMBL" id="CAJNYT010005387">
    <property type="protein sequence ID" value="CAF3737753.1"/>
    <property type="molecule type" value="Genomic_DNA"/>
</dbReference>
<gene>
    <name evidence="5" type="ORF">GRG538_LOCUS30653</name>
    <name evidence="6" type="ORF">HFQ381_LOCUS835</name>
    <name evidence="10" type="ORF">QYT958_LOCUS32124</name>
    <name evidence="9" type="ORF">TOA249_LOCUS6497</name>
    <name evidence="7" type="ORF">TSG867_LOCUS16694</name>
    <name evidence="8" type="ORF">UJA718_LOCUS26889</name>
</gene>
<protein>
    <recommendedName>
        <fullName evidence="4">Homeobox domain-containing protein</fullName>
    </recommendedName>
</protein>
<evidence type="ECO:0000256" key="2">
    <source>
        <dbReference type="RuleBase" id="RU000682"/>
    </source>
</evidence>
<dbReference type="Gene3D" id="1.10.10.60">
    <property type="entry name" value="Homeodomain-like"/>
    <property type="match status" value="1"/>
</dbReference>
<dbReference type="SMART" id="SM00389">
    <property type="entry name" value="HOX"/>
    <property type="match status" value="1"/>
</dbReference>
<evidence type="ECO:0000313" key="8">
    <source>
        <dbReference type="EMBL" id="CAF4509441.1"/>
    </source>
</evidence>
<keyword evidence="1 2" id="KW-0371">Homeobox</keyword>
<sequence>MVQSRATASAKEKLQTNKVAKKNLKKRSSSGRVNQQHAKLVSILCENSHFCRLICHLNNKNNKNSLSKALADASSRIIDEHAHRRRRRYVFSQSQLAHLETEFGYNHFIPTMRLQQLAYELSIDKLTLRSWFSRRRHRERRNRQIQPVPPVMNYFGAPYPFQAIAD</sequence>
<keyword evidence="1 2" id="KW-0539">Nucleus</keyword>
<proteinExistence type="predicted"/>
<dbReference type="GO" id="GO:0005634">
    <property type="term" value="C:nucleus"/>
    <property type="evidence" value="ECO:0007669"/>
    <property type="project" value="UniProtKB-SubCell"/>
</dbReference>
<accession>A0A820S9Y9</accession>
<dbReference type="CDD" id="cd00086">
    <property type="entry name" value="homeodomain"/>
    <property type="match status" value="1"/>
</dbReference>
<dbReference type="SUPFAM" id="SSF46689">
    <property type="entry name" value="Homeodomain-like"/>
    <property type="match status" value="1"/>
</dbReference>
<dbReference type="Proteomes" id="UP000663838">
    <property type="component" value="Unassembled WGS sequence"/>
</dbReference>
<dbReference type="GO" id="GO:0003677">
    <property type="term" value="F:DNA binding"/>
    <property type="evidence" value="ECO:0007669"/>
    <property type="project" value="UniProtKB-UniRule"/>
</dbReference>